<dbReference type="RefSeq" id="WP_184477612.1">
    <property type="nucleotide sequence ID" value="NZ_JACHOV010000028.1"/>
</dbReference>
<proteinExistence type="predicted"/>
<dbReference type="Gene3D" id="3.40.50.300">
    <property type="entry name" value="P-loop containing nucleotide triphosphate hydrolases"/>
    <property type="match status" value="1"/>
</dbReference>
<dbReference type="SUPFAM" id="SSF52540">
    <property type="entry name" value="P-loop containing nucleoside triphosphate hydrolases"/>
    <property type="match status" value="1"/>
</dbReference>
<dbReference type="PANTHER" id="PTHR36451:SF1">
    <property type="entry name" value="OMEGA-HYDROXY-BETA-DIHYDROMENAQUINONE-9 SULFOTRANSFERASE STF3"/>
    <property type="match status" value="1"/>
</dbReference>
<dbReference type="Pfam" id="PF13469">
    <property type="entry name" value="Sulfotransfer_3"/>
    <property type="match status" value="1"/>
</dbReference>
<dbReference type="AlphaFoldDB" id="A0A840HZN6"/>
<gene>
    <name evidence="1" type="ORF">HNQ99_003367</name>
</gene>
<evidence type="ECO:0000313" key="1">
    <source>
        <dbReference type="EMBL" id="MBB4643029.1"/>
    </source>
</evidence>
<dbReference type="EMBL" id="JACHOV010000028">
    <property type="protein sequence ID" value="MBB4643029.1"/>
    <property type="molecule type" value="Genomic_DNA"/>
</dbReference>
<keyword evidence="2" id="KW-1185">Reference proteome</keyword>
<dbReference type="GO" id="GO:0016740">
    <property type="term" value="F:transferase activity"/>
    <property type="evidence" value="ECO:0007669"/>
    <property type="project" value="UniProtKB-KW"/>
</dbReference>
<name>A0A840HZN6_9SPHN</name>
<dbReference type="PANTHER" id="PTHR36451">
    <property type="entry name" value="PAPS-DEPENDENT SULFOTRANSFERASE STF3"/>
    <property type="match status" value="1"/>
</dbReference>
<protein>
    <submittedName>
        <fullName evidence="1">LPS sulfotransferase NodH</fullName>
    </submittedName>
</protein>
<dbReference type="InterPro" id="IPR052736">
    <property type="entry name" value="Stf3_sulfotransferase"/>
</dbReference>
<dbReference type="InterPro" id="IPR027417">
    <property type="entry name" value="P-loop_NTPase"/>
</dbReference>
<dbReference type="Proteomes" id="UP000575068">
    <property type="component" value="Unassembled WGS sequence"/>
</dbReference>
<accession>A0A840HZN6</accession>
<keyword evidence="1" id="KW-0808">Transferase</keyword>
<organism evidence="1 2">
    <name type="scientific">Rhizorhapis suberifaciens</name>
    <name type="common">corky root of lettuce</name>
    <dbReference type="NCBI Taxonomy" id="13656"/>
    <lineage>
        <taxon>Bacteria</taxon>
        <taxon>Pseudomonadati</taxon>
        <taxon>Pseudomonadota</taxon>
        <taxon>Alphaproteobacteria</taxon>
        <taxon>Sphingomonadales</taxon>
        <taxon>Sphingomonadaceae</taxon>
        <taxon>Rhizorhapis</taxon>
    </lineage>
</organism>
<evidence type="ECO:0000313" key="2">
    <source>
        <dbReference type="Proteomes" id="UP000575068"/>
    </source>
</evidence>
<reference evidence="1 2" key="1">
    <citation type="submission" date="2020-08" db="EMBL/GenBank/DDBJ databases">
        <title>Genomic Encyclopedia of Type Strains, Phase IV (KMG-IV): sequencing the most valuable type-strain genomes for metagenomic binning, comparative biology and taxonomic classification.</title>
        <authorList>
            <person name="Goeker M."/>
        </authorList>
    </citation>
    <scope>NUCLEOTIDE SEQUENCE [LARGE SCALE GENOMIC DNA]</scope>
    <source>
        <strain evidence="1 2">DSM 7465</strain>
    </source>
</reference>
<comment type="caution">
    <text evidence="1">The sequence shown here is derived from an EMBL/GenBank/DDBJ whole genome shotgun (WGS) entry which is preliminary data.</text>
</comment>
<sequence length="385" mass="44305">MKVLDAQELLQIARDRTGLSDFGPDDFREGLDMLVQGVNADVAVRPDRVEHLRENVLRLLINRLWFQKDLAEHPEIMDEVIDAPIIITSMPRTGSTKLQRLLGASGDFQLVEYWKGHMFARIPGAPEGGREQRIAETRDYEKWLYEVSPDMITGHPVFTDEAEEEMQLFEYAFRTGAMMVFGSSSFFGWLLSADPTPAYDYLKMQLQYLQWQNPQDRKKPWLLKTPIHFGLEKQLNRIFDNPRFLVTHRDPVKCVPSIAGIAYNWHLLYADVEPDLNGGEAMTAYYGQSADDHLAWRDNDPDLQILDIAFSDITSNDEAVVRRIYEAFGLPLTEKSLQGMRDWSQRNPRNKHGGHSYSAEKFGTTDEAIRNRFADYIDRFAPLLA</sequence>